<dbReference type="EMBL" id="JAYMYQ010000001">
    <property type="protein sequence ID" value="KAK7360114.1"/>
    <property type="molecule type" value="Genomic_DNA"/>
</dbReference>
<protein>
    <submittedName>
        <fullName evidence="1">Uncharacterized protein</fullName>
    </submittedName>
</protein>
<evidence type="ECO:0000313" key="1">
    <source>
        <dbReference type="EMBL" id="KAK7360114.1"/>
    </source>
</evidence>
<accession>A0AAN9MXH9</accession>
<name>A0AAN9MXH9_CANGL</name>
<reference evidence="1 2" key="1">
    <citation type="submission" date="2024-01" db="EMBL/GenBank/DDBJ databases">
        <title>The genomes of 5 underutilized Papilionoideae crops provide insights into root nodulation and disease resistanc.</title>
        <authorList>
            <person name="Jiang F."/>
        </authorList>
    </citation>
    <scope>NUCLEOTIDE SEQUENCE [LARGE SCALE GENOMIC DNA]</scope>
    <source>
        <strain evidence="1">LVBAO_FW01</strain>
        <tissue evidence="1">Leaves</tissue>
    </source>
</reference>
<comment type="caution">
    <text evidence="1">The sequence shown here is derived from an EMBL/GenBank/DDBJ whole genome shotgun (WGS) entry which is preliminary data.</text>
</comment>
<proteinExistence type="predicted"/>
<dbReference type="AlphaFoldDB" id="A0AAN9MXH9"/>
<dbReference type="Proteomes" id="UP001367508">
    <property type="component" value="Unassembled WGS sequence"/>
</dbReference>
<gene>
    <name evidence="1" type="ORF">VNO77_02090</name>
</gene>
<evidence type="ECO:0000313" key="2">
    <source>
        <dbReference type="Proteomes" id="UP001367508"/>
    </source>
</evidence>
<sequence>MSSKHSTWLFYGLASKMNEVDGAEMCLNSCSVSYCPFHEHHKYVAMPSYHIKCWLRQLTKSTIGSASGLGKAYAWRLGRNKLDSRNQLHGCMNVMGCSFTFTPNDLTFFAWNSTTFHQQLRDEILELSQGSTYWAHSTHPYKDSLMSPIHSHGIRPSLL</sequence>
<organism evidence="1 2">
    <name type="scientific">Canavalia gladiata</name>
    <name type="common">Sword bean</name>
    <name type="synonym">Dolichos gladiatus</name>
    <dbReference type="NCBI Taxonomy" id="3824"/>
    <lineage>
        <taxon>Eukaryota</taxon>
        <taxon>Viridiplantae</taxon>
        <taxon>Streptophyta</taxon>
        <taxon>Embryophyta</taxon>
        <taxon>Tracheophyta</taxon>
        <taxon>Spermatophyta</taxon>
        <taxon>Magnoliopsida</taxon>
        <taxon>eudicotyledons</taxon>
        <taxon>Gunneridae</taxon>
        <taxon>Pentapetalae</taxon>
        <taxon>rosids</taxon>
        <taxon>fabids</taxon>
        <taxon>Fabales</taxon>
        <taxon>Fabaceae</taxon>
        <taxon>Papilionoideae</taxon>
        <taxon>50 kb inversion clade</taxon>
        <taxon>NPAAA clade</taxon>
        <taxon>indigoferoid/millettioid clade</taxon>
        <taxon>Phaseoleae</taxon>
        <taxon>Canavalia</taxon>
    </lineage>
</organism>
<keyword evidence="2" id="KW-1185">Reference proteome</keyword>